<dbReference type="VEuPathDB" id="TriTrypDB:TRSC58_06454"/>
<feature type="transmembrane region" description="Helical" evidence="2">
    <location>
        <begin position="1428"/>
        <end position="1446"/>
    </location>
</feature>
<dbReference type="GO" id="GO:0050982">
    <property type="term" value="P:detection of mechanical stimulus"/>
    <property type="evidence" value="ECO:0007669"/>
    <property type="project" value="TreeGrafter"/>
</dbReference>
<feature type="compositionally biased region" description="Basic and acidic residues" evidence="1">
    <location>
        <begin position="1539"/>
        <end position="1548"/>
    </location>
</feature>
<evidence type="ECO:0000256" key="1">
    <source>
        <dbReference type="SAM" id="MobiDB-lite"/>
    </source>
</evidence>
<organism evidence="5 6">
    <name type="scientific">Trypanosoma rangeli SC58</name>
    <dbReference type="NCBI Taxonomy" id="429131"/>
    <lineage>
        <taxon>Eukaryota</taxon>
        <taxon>Discoba</taxon>
        <taxon>Euglenozoa</taxon>
        <taxon>Kinetoplastea</taxon>
        <taxon>Metakinetoplastina</taxon>
        <taxon>Trypanosomatida</taxon>
        <taxon>Trypanosomatidae</taxon>
        <taxon>Trypanosoma</taxon>
        <taxon>Herpetosoma</taxon>
    </lineage>
</organism>
<dbReference type="OrthoDB" id="303066at2759"/>
<dbReference type="GO" id="GO:0016020">
    <property type="term" value="C:membrane"/>
    <property type="evidence" value="ECO:0007669"/>
    <property type="project" value="InterPro"/>
</dbReference>
<feature type="transmembrane region" description="Helical" evidence="2">
    <location>
        <begin position="1090"/>
        <end position="1110"/>
    </location>
</feature>
<dbReference type="EMBL" id="AUPL01006454">
    <property type="protein sequence ID" value="ESL05881.1"/>
    <property type="molecule type" value="Genomic_DNA"/>
</dbReference>
<protein>
    <submittedName>
        <fullName evidence="5">Uncharacterized protein</fullName>
    </submittedName>
</protein>
<feature type="transmembrane region" description="Helical" evidence="2">
    <location>
        <begin position="1452"/>
        <end position="1471"/>
    </location>
</feature>
<dbReference type="GO" id="GO:0008381">
    <property type="term" value="F:mechanosensitive monoatomic ion channel activity"/>
    <property type="evidence" value="ECO:0007669"/>
    <property type="project" value="InterPro"/>
</dbReference>
<feature type="transmembrane region" description="Helical" evidence="2">
    <location>
        <begin position="407"/>
        <end position="426"/>
    </location>
</feature>
<dbReference type="Pfam" id="PF24874">
    <property type="entry name" value="Piezo_THU9_anchor"/>
    <property type="match status" value="1"/>
</dbReference>
<feature type="transmembrane region" description="Helical" evidence="2">
    <location>
        <begin position="1638"/>
        <end position="1656"/>
    </location>
</feature>
<feature type="transmembrane region" description="Helical" evidence="2">
    <location>
        <begin position="454"/>
        <end position="479"/>
    </location>
</feature>
<evidence type="ECO:0000313" key="6">
    <source>
        <dbReference type="Proteomes" id="UP000031737"/>
    </source>
</evidence>
<feature type="compositionally biased region" description="Basic and acidic residues" evidence="1">
    <location>
        <begin position="2248"/>
        <end position="2259"/>
    </location>
</feature>
<feature type="transmembrane region" description="Helical" evidence="2">
    <location>
        <begin position="1676"/>
        <end position="1693"/>
    </location>
</feature>
<dbReference type="GO" id="GO:0071260">
    <property type="term" value="P:cellular response to mechanical stimulus"/>
    <property type="evidence" value="ECO:0007669"/>
    <property type="project" value="TreeGrafter"/>
</dbReference>
<feature type="transmembrane region" description="Helical" evidence="2">
    <location>
        <begin position="1705"/>
        <end position="1724"/>
    </location>
</feature>
<feature type="transmembrane region" description="Helical" evidence="2">
    <location>
        <begin position="506"/>
        <end position="525"/>
    </location>
</feature>
<feature type="transmembrane region" description="Helical" evidence="2">
    <location>
        <begin position="1848"/>
        <end position="1869"/>
    </location>
</feature>
<dbReference type="InterPro" id="IPR056770">
    <property type="entry name" value="Piezo_THU9_anchor"/>
</dbReference>
<dbReference type="GO" id="GO:0005261">
    <property type="term" value="F:monoatomic cation channel activity"/>
    <property type="evidence" value="ECO:0007669"/>
    <property type="project" value="TreeGrafter"/>
</dbReference>
<gene>
    <name evidence="5" type="ORF">TRSC58_06454</name>
</gene>
<feature type="domain" description="Piezo THU9 and anchor" evidence="4">
    <location>
        <begin position="1635"/>
        <end position="1870"/>
    </location>
</feature>
<proteinExistence type="predicted"/>
<feature type="transmembrane region" description="Helical" evidence="2">
    <location>
        <begin position="917"/>
        <end position="944"/>
    </location>
</feature>
<comment type="caution">
    <text evidence="5">The sequence shown here is derived from an EMBL/GenBank/DDBJ whole genome shotgun (WGS) entry which is preliminary data.</text>
</comment>
<feature type="region of interest" description="Disordered" evidence="1">
    <location>
        <begin position="1539"/>
        <end position="1606"/>
    </location>
</feature>
<feature type="transmembrane region" description="Helical" evidence="2">
    <location>
        <begin position="602"/>
        <end position="625"/>
    </location>
</feature>
<dbReference type="Pfam" id="PF12166">
    <property type="entry name" value="Piezo_cap"/>
    <property type="match status" value="1"/>
</dbReference>
<feature type="transmembrane region" description="Helical" evidence="2">
    <location>
        <begin position="2136"/>
        <end position="2157"/>
    </location>
</feature>
<sequence>MYGLTNLYNQTADIATRRFVQLCFMMLTLFLAKMAMECHGREVQRQSVDDPLLCEEGSRSSGRVGGGVRSASVTVVFNRVRNRDGDGDGDGGGSSVSSHRKCRLPLAVESSHARSQTRHSSLCSSAVIGANPIEQVVLAFGRAGTWMLRILLSSARLMPLSLMAANMIAFPTVVSLSLLPTMMLGQLLHSQLFASLLRPTLLLTFVLVNVQYVVFATYTAQPNIVRRLFLSDEERWLGLAQLIASENIFLAMLAAYVVIQHHSRLAQREESDLNDNGVSSTSRSLSLFPASPLHTSHEVVTSRSAGESSDNCVNVHGPLDSLGVRRAAELKLGAQRVTELLAYFSSDLLESVEAFEQLFVSLVGRQPIAEEVRCLYKAQIGDALLLEKLHDSERPLLSYYARWAEILFMRHAVLIALLLLFFVGSFTYHMDILHATVLLLFILYFFLPESTGNVWMLVVVYLMCLTSFELIFTFASGFFKLPTYVAGGPLQYATIGLAPLRSRYEAIPYVFSIFVMTFLFLRLRVCRSWGTAVSLHEWDRFCRSDIACQWSRRATMTVATAVFVALGVLMHYSLIVEGFLALFLLLTISAAALALSNPLFGALWCVACVYSGIVMAVTSVCQFTQLTEVLREHLFERFCPSDDSNSNATIISRCEQEIGLYPAREDMPLTFFLAPWFLAFATAMSHLGLKRKMEASPQRIDHHESTGGGMSIMQQQEQHSPEGQCDGEQRFVLLDCTSLPSLDSGDQRFIRHALSVLAAMDTLGEWVAAFGADYGGVLVWVSLFLLATHNLTLVNSVYMVFLLLDFTHIAVLVYCVLHILVLYTYKFSFVPEITYSFRGVSLAAFIGLEKGGGDSPFALVLGPVLVFFVMLLRIYTCGANKDVRRRQRTEGPESSSWKSVFCTQLFFYVGYEGLVVTLLILLASSSNSCCGAVVGLVLLPLLLATGRQRLYRGYPCFFILLLLSLILVWQYVLLLNVAHNVFPTIVDFSQTADASDTWQHWVFASDYHTLVGCFIGIMLLHTNRQQSADTAVSFSVLRSQFNGHATLMGFVRVASAKSLQRLPRDKFDRVIPLFAEASPPSCLGRVTTRIIFAVSYLCPVAVFSFAAGVVSSPSAINLLLLIAGLLQLGQMEALHWRFCSIWPSISAAYWILICLPVVCNAPYVRQFLVEHHSFSEVVGLLQAGEPFLLAPLHVLLLLMVTVQSRVYNDFRFTKVLRHMYDCTSTRHSRHKELWTWLREKYKAKQQLVDAKSRDLHMKLKEIRSILHRVNDAWEPKNIPFEESVDEPVRCKQKLQYDETVMRLRQRSANDDEEADDTAQQRLSLEEGECSSKNKALTEENASDLHKVSDGSGTCKENRKTRLQRAIYMGVTQVADWLALHTYDPRRHTAAHYRGIYSRLFWVAIRALERHTVVLVLLTTMINFMLSRCLWELIPFCFILVVAITYHPFPPRFIFVCLFYYVAIGILLKELIEVVLTHVFYSPPLIEFLKWTILHVSEGAYWKQRIGHSYVIMDFIVFATLVLHQRTCLANGVYSQEDILQSRESERPPENTQRVSGNNTSSPTCASSVSSSFSTPDAAFTTDQVAGEEQQEQVSRSPEASAGVSRTEGVTGMFQKVPLFVSGFVQNAITTPGVGKDWYVYYLTVDAIALVVFVLGYNKLSGEMEETLQESVRRNLLPGPMVVVALLSILYMIADRMLYITQCMKGKLLLNILSGVGYCLSYLLWGHLVAVRSRVVGNVFFTLKIIALTIAVLQLRVGYPRHRRHDPFTYTAGRSWVMSSLYALYRGVPFLWEVRVVADWTVEKTALTLDDFLTIEDLYHIVFERRCKIHEARKQQPVLGMSICRSAKLSVGLLRLAMILLALMAPLVYYSTFNPSIESNEVMQLRVGLSFMSLQPFYVSTTFTTETIPDDWALWLARTRPSLGQEGIMNTKKTLQLVPVSSCSNDLWPISPHAFRKLNEQLTAAMNNKTAMQLYQSLELSRSGTSNPVLYAQSWTFPWKTAREIHHMLNSPVANDTKYVLLQNFYSPFFFAHPDGFAAFDDGTGKNVMDCSIVIRQEVEPVLNRTVRYWCVKCQSLFTGGNIPSDNLTRFPEWRCLSTGEGCNKFDFERQNGDGDYNPVPMYFVILSDPSVGGVSFLQGIGIVALYTTFVLALGRIFRGMFSDKAKHAVLTAMADPTPVAQLIEYIELARECGDLRLEQSVYFELVDLLRSPERLLRLTGFNRRLYDAETEVLQSPNPSASAPVGDNSSRDDDPLRAPAEDASTASEGAR</sequence>
<dbReference type="InterPro" id="IPR031334">
    <property type="entry name" value="Piezo_cap_dom"/>
</dbReference>
<dbReference type="Proteomes" id="UP000031737">
    <property type="component" value="Unassembled WGS sequence"/>
</dbReference>
<feature type="region of interest" description="Disordered" evidence="1">
    <location>
        <begin position="2232"/>
        <end position="2270"/>
    </location>
</feature>
<feature type="transmembrane region" description="Helical" evidence="2">
    <location>
        <begin position="238"/>
        <end position="259"/>
    </location>
</feature>
<evidence type="ECO:0000256" key="2">
    <source>
        <dbReference type="SAM" id="Phobius"/>
    </source>
</evidence>
<dbReference type="PANTHER" id="PTHR13167:SF25">
    <property type="entry name" value="PIEZO-TYPE MECHANOSENSITIVE ION CHANNEL COMPONENT"/>
    <property type="match status" value="1"/>
</dbReference>
<feature type="compositionally biased region" description="Low complexity" evidence="1">
    <location>
        <begin position="1559"/>
        <end position="1574"/>
    </location>
</feature>
<keyword evidence="2" id="KW-0472">Membrane</keyword>
<feature type="transmembrane region" description="Helical" evidence="2">
    <location>
        <begin position="895"/>
        <end position="911"/>
    </location>
</feature>
<feature type="transmembrane region" description="Helical" evidence="2">
    <location>
        <begin position="160"/>
        <end position="179"/>
    </location>
</feature>
<keyword evidence="6" id="KW-1185">Reference proteome</keyword>
<feature type="transmembrane region" description="Helical" evidence="2">
    <location>
        <begin position="998"/>
        <end position="1020"/>
    </location>
</feature>
<reference evidence="5 6" key="1">
    <citation type="submission" date="2013-07" db="EMBL/GenBank/DDBJ databases">
        <authorList>
            <person name="Stoco P.H."/>
            <person name="Wagner G."/>
            <person name="Gerber A."/>
            <person name="Zaha A."/>
            <person name="Thompson C."/>
            <person name="Bartholomeu D.C."/>
            <person name="Luckemeyer D.D."/>
            <person name="Bahia D."/>
            <person name="Loreto E."/>
            <person name="Prestes E.B."/>
            <person name="Lima F.M."/>
            <person name="Rodrigues-Luiz G."/>
            <person name="Vallejo G.A."/>
            <person name="Filho J.F."/>
            <person name="Monteiro K.M."/>
            <person name="Tyler K.M."/>
            <person name="de Almeida L.G."/>
            <person name="Ortiz M.F."/>
            <person name="Siervo M.A."/>
            <person name="de Moraes M.H."/>
            <person name="Cunha O.L."/>
            <person name="Mendonca-Neto R."/>
            <person name="Silva R."/>
            <person name="Teixeira S.M."/>
            <person name="Murta S.M."/>
            <person name="Sincero T.C."/>
            <person name="Mendes T.A."/>
            <person name="Urmenyi T.P."/>
            <person name="Silva V.G."/>
            <person name="da Rocha W.D."/>
            <person name="Andersson B."/>
            <person name="Romanha A.J."/>
            <person name="Steindel M."/>
            <person name="de Vasconcelos A.T."/>
            <person name="Grisard E.C."/>
        </authorList>
    </citation>
    <scope>NUCLEOTIDE SEQUENCE [LARGE SCALE GENOMIC DNA]</scope>
    <source>
        <strain evidence="5 6">SC58</strain>
    </source>
</reference>
<evidence type="ECO:0000313" key="5">
    <source>
        <dbReference type="EMBL" id="ESL05881.1"/>
    </source>
</evidence>
<feature type="transmembrane region" description="Helical" evidence="2">
    <location>
        <begin position="1736"/>
        <end position="1754"/>
    </location>
</feature>
<feature type="transmembrane region" description="Helical" evidence="2">
    <location>
        <begin position="766"/>
        <end position="786"/>
    </location>
</feature>
<feature type="transmembrane region" description="Helical" evidence="2">
    <location>
        <begin position="669"/>
        <end position="689"/>
    </location>
</feature>
<accession>A0A061IVF6</accession>
<feature type="transmembrane region" description="Helical" evidence="2">
    <location>
        <begin position="956"/>
        <end position="978"/>
    </location>
</feature>
<feature type="transmembrane region" description="Helical" evidence="2">
    <location>
        <begin position="798"/>
        <end position="823"/>
    </location>
</feature>
<dbReference type="PANTHER" id="PTHR13167">
    <property type="entry name" value="PIEZO-TYPE MECHANOSENSITIVE ION CHANNEL COMPONENT"/>
    <property type="match status" value="1"/>
</dbReference>
<feature type="compositionally biased region" description="Polar residues" evidence="1">
    <location>
        <begin position="1549"/>
        <end position="1558"/>
    </location>
</feature>
<feature type="transmembrane region" description="Helical" evidence="2">
    <location>
        <begin position="857"/>
        <end position="875"/>
    </location>
</feature>
<evidence type="ECO:0000259" key="3">
    <source>
        <dbReference type="Pfam" id="PF12166"/>
    </source>
</evidence>
<name>A0A061IVF6_TRYRA</name>
<dbReference type="InterPro" id="IPR027272">
    <property type="entry name" value="Piezo"/>
</dbReference>
<feature type="domain" description="Piezo non-specific cation channel cap" evidence="3">
    <location>
        <begin position="1921"/>
        <end position="2220"/>
    </location>
</feature>
<dbReference type="GO" id="GO:0042391">
    <property type="term" value="P:regulation of membrane potential"/>
    <property type="evidence" value="ECO:0007669"/>
    <property type="project" value="TreeGrafter"/>
</dbReference>
<keyword evidence="2" id="KW-1133">Transmembrane helix</keyword>
<feature type="transmembrane region" description="Helical" evidence="2">
    <location>
        <begin position="432"/>
        <end position="447"/>
    </location>
</feature>
<feature type="transmembrane region" description="Helical" evidence="2">
    <location>
        <begin position="200"/>
        <end position="218"/>
    </location>
</feature>
<evidence type="ECO:0000259" key="4">
    <source>
        <dbReference type="Pfam" id="PF24874"/>
    </source>
</evidence>
<feature type="region of interest" description="Disordered" evidence="1">
    <location>
        <begin position="1305"/>
        <end position="1330"/>
    </location>
</feature>
<keyword evidence="2" id="KW-0812">Transmembrane</keyword>